<keyword evidence="5" id="KW-1185">Reference proteome</keyword>
<sequence length="348" mass="36156">MKVVVTGGAGFIGAHLTRALLAAGAEVVVLDDLSTGAVANLAGLPVRLVVGSITDRATVEQACLGADSIVHLAARPSVERSLLDPMATHAVNATGTLTVLDVAQRDETHVVVVSSSSVYGAGGTLPRVEASPCRPRSPYAASKLAAEGYALGYRAGFGLPVLAVRLFNVFGPYQSMGHAYAAVIPAFIEAALAGRSLTVHGDGHQTRDFTYVSGVAGLLCDAALRRLSHPDPVNIAFGTQTELLTVVRELERIFGRALPVRHDEPRSGDVRDSQAATATMRALFPDADGVDLATALEATVAWYTERGLTPTHSVPAARSADTAHPADSSRSAHPAETADTEPPGSDSR</sequence>
<reference evidence="4 5" key="1">
    <citation type="submission" date="2022-04" db="EMBL/GenBank/DDBJ databases">
        <title>Genome diversity in the genus Frankia.</title>
        <authorList>
            <person name="Carlos-Shanley C."/>
            <person name="Hahn D."/>
        </authorList>
    </citation>
    <scope>NUCLEOTIDE SEQUENCE [LARGE SCALE GENOMIC DNA]</scope>
    <source>
        <strain evidence="4 5">Ag45/Mut15</strain>
    </source>
</reference>
<accession>A0ABT0JXL5</accession>
<dbReference type="RefSeq" id="WP_248824579.1">
    <property type="nucleotide sequence ID" value="NZ_JALKFT010000008.1"/>
</dbReference>
<dbReference type="PANTHER" id="PTHR43000">
    <property type="entry name" value="DTDP-D-GLUCOSE 4,6-DEHYDRATASE-RELATED"/>
    <property type="match status" value="1"/>
</dbReference>
<dbReference type="Gene3D" id="3.90.25.10">
    <property type="entry name" value="UDP-galactose 4-epimerase, domain 1"/>
    <property type="match status" value="1"/>
</dbReference>
<evidence type="ECO:0000256" key="1">
    <source>
        <dbReference type="ARBA" id="ARBA00007637"/>
    </source>
</evidence>
<organism evidence="4 5">
    <name type="scientific">Frankia umida</name>
    <dbReference type="NCBI Taxonomy" id="573489"/>
    <lineage>
        <taxon>Bacteria</taxon>
        <taxon>Bacillati</taxon>
        <taxon>Actinomycetota</taxon>
        <taxon>Actinomycetes</taxon>
        <taxon>Frankiales</taxon>
        <taxon>Frankiaceae</taxon>
        <taxon>Frankia</taxon>
    </lineage>
</organism>
<gene>
    <name evidence="4" type="ORF">MXD59_10940</name>
</gene>
<dbReference type="InterPro" id="IPR020904">
    <property type="entry name" value="Sc_DH/Rdtase_CS"/>
</dbReference>
<dbReference type="InterPro" id="IPR036291">
    <property type="entry name" value="NAD(P)-bd_dom_sf"/>
</dbReference>
<evidence type="ECO:0000256" key="2">
    <source>
        <dbReference type="SAM" id="MobiDB-lite"/>
    </source>
</evidence>
<name>A0ABT0JXL5_9ACTN</name>
<dbReference type="PROSITE" id="PS00061">
    <property type="entry name" value="ADH_SHORT"/>
    <property type="match status" value="1"/>
</dbReference>
<feature type="domain" description="NAD-dependent epimerase/dehydratase" evidence="3">
    <location>
        <begin position="3"/>
        <end position="236"/>
    </location>
</feature>
<dbReference type="Pfam" id="PF01370">
    <property type="entry name" value="Epimerase"/>
    <property type="match status" value="1"/>
</dbReference>
<dbReference type="Proteomes" id="UP001201873">
    <property type="component" value="Unassembled WGS sequence"/>
</dbReference>
<protein>
    <submittedName>
        <fullName evidence="4">NAD-dependent epimerase/dehydratase family protein</fullName>
    </submittedName>
</protein>
<evidence type="ECO:0000259" key="3">
    <source>
        <dbReference type="Pfam" id="PF01370"/>
    </source>
</evidence>
<dbReference type="InterPro" id="IPR001509">
    <property type="entry name" value="Epimerase_deHydtase"/>
</dbReference>
<evidence type="ECO:0000313" key="5">
    <source>
        <dbReference type="Proteomes" id="UP001201873"/>
    </source>
</evidence>
<dbReference type="EMBL" id="JALKFT010000008">
    <property type="protein sequence ID" value="MCK9876287.1"/>
    <property type="molecule type" value="Genomic_DNA"/>
</dbReference>
<feature type="region of interest" description="Disordered" evidence="2">
    <location>
        <begin position="311"/>
        <end position="348"/>
    </location>
</feature>
<evidence type="ECO:0000313" key="4">
    <source>
        <dbReference type="EMBL" id="MCK9876287.1"/>
    </source>
</evidence>
<dbReference type="SUPFAM" id="SSF51735">
    <property type="entry name" value="NAD(P)-binding Rossmann-fold domains"/>
    <property type="match status" value="1"/>
</dbReference>
<dbReference type="Gene3D" id="3.40.50.720">
    <property type="entry name" value="NAD(P)-binding Rossmann-like Domain"/>
    <property type="match status" value="1"/>
</dbReference>
<proteinExistence type="inferred from homology"/>
<comment type="caution">
    <text evidence="4">The sequence shown here is derived from an EMBL/GenBank/DDBJ whole genome shotgun (WGS) entry which is preliminary data.</text>
</comment>
<comment type="similarity">
    <text evidence="1">Belongs to the NAD(P)-dependent epimerase/dehydratase family.</text>
</comment>